<keyword evidence="7" id="KW-0560">Oxidoreductase</keyword>
<evidence type="ECO:0000256" key="2">
    <source>
        <dbReference type="ARBA" id="ARBA00004937"/>
    </source>
</evidence>
<dbReference type="GO" id="GO:0004345">
    <property type="term" value="F:glucose-6-phosphate dehydrogenase activity"/>
    <property type="evidence" value="ECO:0007669"/>
    <property type="project" value="UniProtKB-EC"/>
</dbReference>
<dbReference type="GO" id="GO:0005829">
    <property type="term" value="C:cytosol"/>
    <property type="evidence" value="ECO:0007669"/>
    <property type="project" value="TreeGrafter"/>
</dbReference>
<evidence type="ECO:0000256" key="6">
    <source>
        <dbReference type="ARBA" id="ARBA00022857"/>
    </source>
</evidence>
<evidence type="ECO:0000256" key="8">
    <source>
        <dbReference type="ARBA" id="ARBA00023277"/>
    </source>
</evidence>
<dbReference type="AlphaFoldDB" id="A0A183CTM1"/>
<dbReference type="GO" id="GO:0050661">
    <property type="term" value="F:NADP binding"/>
    <property type="evidence" value="ECO:0007669"/>
    <property type="project" value="InterPro"/>
</dbReference>
<proteinExistence type="predicted"/>
<reference evidence="11" key="2">
    <citation type="submission" date="2014-05" db="EMBL/GenBank/DDBJ databases">
        <title>The genome and life-stage specific transcriptomes of Globodera pallida elucidate key aspects of plant parasitism by a cyst nematode.</title>
        <authorList>
            <person name="Cotton J.A."/>
            <person name="Lilley C.J."/>
            <person name="Jones L.M."/>
            <person name="Kikuchi T."/>
            <person name="Reid A.J."/>
            <person name="Thorpe P."/>
            <person name="Tsai I.J."/>
            <person name="Beasley H."/>
            <person name="Blok V."/>
            <person name="Cock P.J.A."/>
            <person name="Van den Akker S.E."/>
            <person name="Holroyd N."/>
            <person name="Hunt M."/>
            <person name="Mantelin S."/>
            <person name="Naghra H."/>
            <person name="Pain A."/>
            <person name="Palomares-Rius J.E."/>
            <person name="Zarowiecki M."/>
            <person name="Berriman M."/>
            <person name="Jones J.T."/>
            <person name="Urwin P.E."/>
        </authorList>
    </citation>
    <scope>NUCLEOTIDE SEQUENCE [LARGE SCALE GENOMIC DNA]</scope>
    <source>
        <strain evidence="11">Lindley</strain>
    </source>
</reference>
<evidence type="ECO:0000256" key="1">
    <source>
        <dbReference type="ARBA" id="ARBA00002914"/>
    </source>
</evidence>
<protein>
    <recommendedName>
        <fullName evidence="4">Glucose-6-phosphate 1-dehydrogenase</fullName>
        <ecNumber evidence="3">1.1.1.49</ecNumber>
    </recommendedName>
</protein>
<accession>A0A183CTM1</accession>
<evidence type="ECO:0000256" key="9">
    <source>
        <dbReference type="ARBA" id="ARBA00047696"/>
    </source>
</evidence>
<comment type="function">
    <text evidence="1">Cytosolic glucose-6-phosphate dehydrogenase that catalyzes the first and rate-limiting step of the oxidative branch within the pentose phosphate pathway/shunt, an alternative route to glycolysis for the dissimilation of carbohydrates and a major source of reducing power and metabolic intermediates for fatty acid and nucleic acid biosynthetic processes.</text>
</comment>
<dbReference type="Proteomes" id="UP000050741">
    <property type="component" value="Unassembled WGS sequence"/>
</dbReference>
<reference evidence="11" key="1">
    <citation type="submission" date="2013-12" db="EMBL/GenBank/DDBJ databases">
        <authorList>
            <person name="Aslett M."/>
        </authorList>
    </citation>
    <scope>NUCLEOTIDE SEQUENCE [LARGE SCALE GENOMIC DNA]</scope>
    <source>
        <strain evidence="11">Lindley</strain>
    </source>
</reference>
<keyword evidence="11" id="KW-1185">Reference proteome</keyword>
<evidence type="ECO:0000256" key="3">
    <source>
        <dbReference type="ARBA" id="ARBA00013019"/>
    </source>
</evidence>
<evidence type="ECO:0000313" key="11">
    <source>
        <dbReference type="Proteomes" id="UP000050741"/>
    </source>
</evidence>
<comment type="catalytic activity">
    <reaction evidence="9">
        <text>D-glucose 6-phosphate + NADP(+) = 6-phospho-D-glucono-1,5-lactone + NADPH + H(+)</text>
        <dbReference type="Rhea" id="RHEA:15841"/>
        <dbReference type="ChEBI" id="CHEBI:15378"/>
        <dbReference type="ChEBI" id="CHEBI:57783"/>
        <dbReference type="ChEBI" id="CHEBI:57955"/>
        <dbReference type="ChEBI" id="CHEBI:58349"/>
        <dbReference type="ChEBI" id="CHEBI:61548"/>
        <dbReference type="EC" id="1.1.1.49"/>
    </reaction>
    <physiologicalReaction direction="left-to-right" evidence="9">
        <dbReference type="Rhea" id="RHEA:15842"/>
    </physiologicalReaction>
</comment>
<evidence type="ECO:0000313" key="12">
    <source>
        <dbReference type="WBParaSite" id="GPLIN_001622900"/>
    </source>
</evidence>
<evidence type="ECO:0000256" key="4">
    <source>
        <dbReference type="ARBA" id="ARBA00020444"/>
    </source>
</evidence>
<organism evidence="11 12">
    <name type="scientific">Globodera pallida</name>
    <name type="common">Potato cyst nematode worm</name>
    <name type="synonym">Heterodera pallida</name>
    <dbReference type="NCBI Taxonomy" id="36090"/>
    <lineage>
        <taxon>Eukaryota</taxon>
        <taxon>Metazoa</taxon>
        <taxon>Ecdysozoa</taxon>
        <taxon>Nematoda</taxon>
        <taxon>Chromadorea</taxon>
        <taxon>Rhabditida</taxon>
        <taxon>Tylenchina</taxon>
        <taxon>Tylenchomorpha</taxon>
        <taxon>Tylenchoidea</taxon>
        <taxon>Heteroderidae</taxon>
        <taxon>Heteroderinae</taxon>
        <taxon>Globodera</taxon>
    </lineage>
</organism>
<dbReference type="PANTHER" id="PTHR23429">
    <property type="entry name" value="GLUCOSE-6-PHOSPHATE 1-DEHYDROGENASE G6PD"/>
    <property type="match status" value="1"/>
</dbReference>
<dbReference type="InterPro" id="IPR036291">
    <property type="entry name" value="NAD(P)-bd_dom_sf"/>
</dbReference>
<dbReference type="EC" id="1.1.1.49" evidence="3"/>
<evidence type="ECO:0000259" key="10">
    <source>
        <dbReference type="Pfam" id="PF00479"/>
    </source>
</evidence>
<evidence type="ECO:0000256" key="7">
    <source>
        <dbReference type="ARBA" id="ARBA00023002"/>
    </source>
</evidence>
<dbReference type="WBParaSite" id="GPLIN_001622900">
    <property type="protein sequence ID" value="GPLIN_001622900"/>
    <property type="gene ID" value="GPLIN_001622900"/>
</dbReference>
<dbReference type="Gene3D" id="3.40.50.720">
    <property type="entry name" value="NAD(P)-binding Rossmann-like Domain"/>
    <property type="match status" value="1"/>
</dbReference>
<evidence type="ECO:0000256" key="5">
    <source>
        <dbReference type="ARBA" id="ARBA00022526"/>
    </source>
</evidence>
<keyword evidence="8" id="KW-0119">Carbohydrate metabolism</keyword>
<keyword evidence="5" id="KW-0313">Glucose metabolism</keyword>
<comment type="pathway">
    <text evidence="2">Carbohydrate degradation; pentose phosphate pathway; D-ribulose 5-phosphate from D-glucose 6-phosphate (oxidative stage): step 1/3.</text>
</comment>
<feature type="domain" description="Glucose-6-phosphate dehydrogenase NAD-binding" evidence="10">
    <location>
        <begin position="50"/>
        <end position="104"/>
    </location>
</feature>
<reference evidence="12" key="3">
    <citation type="submission" date="2016-06" db="UniProtKB">
        <authorList>
            <consortium name="WormBaseParasite"/>
        </authorList>
    </citation>
    <scope>IDENTIFICATION</scope>
</reference>
<dbReference type="GO" id="GO:0006006">
    <property type="term" value="P:glucose metabolic process"/>
    <property type="evidence" value="ECO:0007669"/>
    <property type="project" value="UniProtKB-KW"/>
</dbReference>
<dbReference type="Pfam" id="PF00479">
    <property type="entry name" value="G6PD_N"/>
    <property type="match status" value="1"/>
</dbReference>
<dbReference type="InterPro" id="IPR022674">
    <property type="entry name" value="G6P_DH_NAD-bd"/>
</dbReference>
<dbReference type="PANTHER" id="PTHR23429:SF0">
    <property type="entry name" value="GLUCOSE-6-PHOSPHATE 1-DEHYDROGENASE"/>
    <property type="match status" value="1"/>
</dbReference>
<keyword evidence="6" id="KW-0521">NADP</keyword>
<dbReference type="InterPro" id="IPR001282">
    <property type="entry name" value="G6P_DH"/>
</dbReference>
<sequence>TRYLFDDLAMVLCGRSFSLSEPLLPETIKFIKESLEKQGELHFELPHVFVVFGASGDLAKKKIYPTLWWLFRDGLLPRDTHIIGYARSKLSFDKLRASFESIAMCGTRTAHVRAVHQTLQLHFGKCC</sequence>
<name>A0A183CTM1_GLOPA</name>
<dbReference type="GO" id="GO:0009051">
    <property type="term" value="P:pentose-phosphate shunt, oxidative branch"/>
    <property type="evidence" value="ECO:0007669"/>
    <property type="project" value="TreeGrafter"/>
</dbReference>
<dbReference type="SUPFAM" id="SSF51735">
    <property type="entry name" value="NAD(P)-binding Rossmann-fold domains"/>
    <property type="match status" value="1"/>
</dbReference>